<protein>
    <recommendedName>
        <fullName evidence="4">Protein TonB</fullName>
    </recommendedName>
</protein>
<evidence type="ECO:0000313" key="3">
    <source>
        <dbReference type="Proteomes" id="UP001219862"/>
    </source>
</evidence>
<dbReference type="RefSeq" id="WP_273594958.1">
    <property type="nucleotide sequence ID" value="NZ_JAQQXS010000001.1"/>
</dbReference>
<evidence type="ECO:0008006" key="4">
    <source>
        <dbReference type="Google" id="ProtNLM"/>
    </source>
</evidence>
<dbReference type="EMBL" id="JAQQXS010000001">
    <property type="protein sequence ID" value="MDC8783850.1"/>
    <property type="molecule type" value="Genomic_DNA"/>
</dbReference>
<comment type="caution">
    <text evidence="2">The sequence shown here is derived from an EMBL/GenBank/DDBJ whole genome shotgun (WGS) entry which is preliminary data.</text>
</comment>
<feature type="region of interest" description="Disordered" evidence="1">
    <location>
        <begin position="31"/>
        <end position="74"/>
    </location>
</feature>
<keyword evidence="3" id="KW-1185">Reference proteome</keyword>
<dbReference type="Proteomes" id="UP001219862">
    <property type="component" value="Unassembled WGS sequence"/>
</dbReference>
<accession>A0ABT5KN24</accession>
<sequence>MSCIETAPAWSRVALGLGLAALLSGCSMDGGPRPAAGSTPQVGTASEAAGGVVGRGDPAPKPSPGNSSAEGKPVVLAQPKPVRNGDELRKQAAQRLVAANPEHSYMGEVPAILLAIPVLEVELKRDGSIKAITVLRKPGQALETLQLAMDAVHRAAPYGDVSAMPRPWKFTETFLFNDERKFKPRTLD</sequence>
<name>A0ABT5KN24_9BURK</name>
<organism evidence="2 3">
    <name type="scientific">Roseateles koreensis</name>
    <dbReference type="NCBI Taxonomy" id="2987526"/>
    <lineage>
        <taxon>Bacteria</taxon>
        <taxon>Pseudomonadati</taxon>
        <taxon>Pseudomonadota</taxon>
        <taxon>Betaproteobacteria</taxon>
        <taxon>Burkholderiales</taxon>
        <taxon>Sphaerotilaceae</taxon>
        <taxon>Roseateles</taxon>
    </lineage>
</organism>
<gene>
    <name evidence="2" type="ORF">PRZ01_01420</name>
</gene>
<proteinExistence type="predicted"/>
<evidence type="ECO:0000313" key="2">
    <source>
        <dbReference type="EMBL" id="MDC8783850.1"/>
    </source>
</evidence>
<reference evidence="2 3" key="1">
    <citation type="submission" date="2022-10" db="EMBL/GenBank/DDBJ databases">
        <title>paucibacter sp. hw8 Genome sequencing.</title>
        <authorList>
            <person name="Park S."/>
        </authorList>
    </citation>
    <scope>NUCLEOTIDE SEQUENCE [LARGE SCALE GENOMIC DNA]</scope>
    <source>
        <strain evidence="3">hw8</strain>
    </source>
</reference>
<evidence type="ECO:0000256" key="1">
    <source>
        <dbReference type="SAM" id="MobiDB-lite"/>
    </source>
</evidence>